<proteinExistence type="predicted"/>
<feature type="non-terminal residue" evidence="1">
    <location>
        <position position="140"/>
    </location>
</feature>
<evidence type="ECO:0000313" key="2">
    <source>
        <dbReference type="Proteomes" id="UP000045706"/>
    </source>
</evidence>
<dbReference type="EMBL" id="CVQI01027779">
    <property type="protein sequence ID" value="CRK35311.1"/>
    <property type="molecule type" value="Genomic_DNA"/>
</dbReference>
<sequence length="140" mass="15837">IASTIVGKSGRAYVQGDVLQRHREDPTTLSVFKAEYILTSMPSSRHFAKPFYDLSLRLAAEFTGSRRLRIHVNYNLEEGILEDPDFPLAERKKILRRIAETYDKEGNKTVTDIALGDFNIASKSVTRQPHQISFTIGNVI</sequence>
<protein>
    <submittedName>
        <fullName evidence="1">Uncharacterized protein</fullName>
    </submittedName>
</protein>
<evidence type="ECO:0000313" key="1">
    <source>
        <dbReference type="EMBL" id="CRK35311.1"/>
    </source>
</evidence>
<accession>A0A0G4MM70</accession>
<dbReference type="AlphaFoldDB" id="A0A0G4MM70"/>
<reference evidence="2" key="1">
    <citation type="submission" date="2015-05" db="EMBL/GenBank/DDBJ databases">
        <authorList>
            <person name="Fogelqvist Johan"/>
        </authorList>
    </citation>
    <scope>NUCLEOTIDE SEQUENCE [LARGE SCALE GENOMIC DNA]</scope>
</reference>
<dbReference type="Proteomes" id="UP000045706">
    <property type="component" value="Unassembled WGS sequence"/>
</dbReference>
<gene>
    <name evidence="1" type="ORF">BN1723_004097</name>
</gene>
<organism evidence="1 2">
    <name type="scientific">Verticillium longisporum</name>
    <name type="common">Verticillium dahliae var. longisporum</name>
    <dbReference type="NCBI Taxonomy" id="100787"/>
    <lineage>
        <taxon>Eukaryota</taxon>
        <taxon>Fungi</taxon>
        <taxon>Dikarya</taxon>
        <taxon>Ascomycota</taxon>
        <taxon>Pezizomycotina</taxon>
        <taxon>Sordariomycetes</taxon>
        <taxon>Hypocreomycetidae</taxon>
        <taxon>Glomerellales</taxon>
        <taxon>Plectosphaerellaceae</taxon>
        <taxon>Verticillium</taxon>
    </lineage>
</organism>
<name>A0A0G4MM70_VERLO</name>
<feature type="non-terminal residue" evidence="1">
    <location>
        <position position="1"/>
    </location>
</feature>